<dbReference type="GO" id="GO:0009253">
    <property type="term" value="P:peptidoglycan catabolic process"/>
    <property type="evidence" value="ECO:0007669"/>
    <property type="project" value="InterPro"/>
</dbReference>
<evidence type="ECO:0000313" key="9">
    <source>
        <dbReference type="Proteomes" id="UP000077262"/>
    </source>
</evidence>
<evidence type="ECO:0000256" key="4">
    <source>
        <dbReference type="ARBA" id="ARBA00022801"/>
    </source>
</evidence>
<evidence type="ECO:0000256" key="6">
    <source>
        <dbReference type="ARBA" id="ARBA00023295"/>
    </source>
</evidence>
<dbReference type="InterPro" id="IPR023347">
    <property type="entry name" value="Lysozyme_dom_sf"/>
</dbReference>
<dbReference type="PANTHER" id="PTHR38107:SF3">
    <property type="entry name" value="LYSOZYME RRRD-RELATED"/>
    <property type="match status" value="1"/>
</dbReference>
<evidence type="ECO:0000256" key="5">
    <source>
        <dbReference type="ARBA" id="ARBA00023200"/>
    </source>
</evidence>
<evidence type="ECO:0000256" key="7">
    <source>
        <dbReference type="RuleBase" id="RU003788"/>
    </source>
</evidence>
<keyword evidence="4 7" id="KW-0378">Hydrolase</keyword>
<dbReference type="Proteomes" id="UP000077262">
    <property type="component" value="Unassembled WGS sequence"/>
</dbReference>
<dbReference type="InterPro" id="IPR023346">
    <property type="entry name" value="Lysozyme-like_dom_sf"/>
</dbReference>
<dbReference type="AlphaFoldDB" id="A0A177JNV8"/>
<keyword evidence="5" id="KW-1035">Host cytoplasm</keyword>
<organism evidence="8 9">
    <name type="scientific">Sphingobium yanoikuyae</name>
    <name type="common">Sphingomonas yanoikuyae</name>
    <dbReference type="NCBI Taxonomy" id="13690"/>
    <lineage>
        <taxon>Bacteria</taxon>
        <taxon>Pseudomonadati</taxon>
        <taxon>Pseudomonadota</taxon>
        <taxon>Alphaproteobacteria</taxon>
        <taxon>Sphingomonadales</taxon>
        <taxon>Sphingomonadaceae</taxon>
        <taxon>Sphingobium</taxon>
    </lineage>
</organism>
<dbReference type="Gene3D" id="1.10.530.40">
    <property type="match status" value="1"/>
</dbReference>
<dbReference type="InterPro" id="IPR033907">
    <property type="entry name" value="Endolysin_autolysin"/>
</dbReference>
<dbReference type="RefSeq" id="WP_063976597.1">
    <property type="nucleotide sequence ID" value="NZ_LSTR01000040.1"/>
</dbReference>
<dbReference type="GO" id="GO:0016998">
    <property type="term" value="P:cell wall macromolecule catabolic process"/>
    <property type="evidence" value="ECO:0007669"/>
    <property type="project" value="InterPro"/>
</dbReference>
<dbReference type="SUPFAM" id="SSF53955">
    <property type="entry name" value="Lysozyme-like"/>
    <property type="match status" value="1"/>
</dbReference>
<gene>
    <name evidence="8" type="ORF">AX777_05790</name>
</gene>
<keyword evidence="6 7" id="KW-0326">Glycosidase</keyword>
<dbReference type="CDD" id="cd00737">
    <property type="entry name" value="lyz_endolysin_autolysin"/>
    <property type="match status" value="1"/>
</dbReference>
<dbReference type="HAMAP" id="MF_04110">
    <property type="entry name" value="ENDOLYSIN_T4"/>
    <property type="match status" value="1"/>
</dbReference>
<dbReference type="InterPro" id="IPR002196">
    <property type="entry name" value="Glyco_hydro_24"/>
</dbReference>
<dbReference type="PANTHER" id="PTHR38107">
    <property type="match status" value="1"/>
</dbReference>
<keyword evidence="2 7" id="KW-0929">Antimicrobial</keyword>
<dbReference type="EMBL" id="LSTR01000040">
    <property type="protein sequence ID" value="OAH42748.1"/>
    <property type="molecule type" value="Genomic_DNA"/>
</dbReference>
<dbReference type="Pfam" id="PF00959">
    <property type="entry name" value="Phage_lysozyme"/>
    <property type="match status" value="1"/>
</dbReference>
<keyword evidence="3 7" id="KW-0081">Bacteriolytic enzyme</keyword>
<protein>
    <recommendedName>
        <fullName evidence="7">Lysozyme</fullName>
        <ecNumber evidence="7">3.2.1.17</ecNumber>
    </recommendedName>
</protein>
<dbReference type="GO" id="GO:0031640">
    <property type="term" value="P:killing of cells of another organism"/>
    <property type="evidence" value="ECO:0007669"/>
    <property type="project" value="UniProtKB-KW"/>
</dbReference>
<comment type="caution">
    <text evidence="8">The sequence shown here is derived from an EMBL/GenBank/DDBJ whole genome shotgun (WGS) entry which is preliminary data.</text>
</comment>
<dbReference type="GO" id="GO:0042742">
    <property type="term" value="P:defense response to bacterium"/>
    <property type="evidence" value="ECO:0007669"/>
    <property type="project" value="UniProtKB-KW"/>
</dbReference>
<dbReference type="GO" id="GO:0003796">
    <property type="term" value="F:lysozyme activity"/>
    <property type="evidence" value="ECO:0007669"/>
    <property type="project" value="UniProtKB-EC"/>
</dbReference>
<dbReference type="OrthoDB" id="5327667at2"/>
<evidence type="ECO:0000313" key="8">
    <source>
        <dbReference type="EMBL" id="OAH42748.1"/>
    </source>
</evidence>
<dbReference type="EC" id="3.2.1.17" evidence="7"/>
<reference evidence="8 9" key="1">
    <citation type="submission" date="2016-02" db="EMBL/GenBank/DDBJ databases">
        <authorList>
            <person name="Wen L."/>
            <person name="He K."/>
            <person name="Yang H."/>
        </authorList>
    </citation>
    <scope>NUCLEOTIDE SEQUENCE [LARGE SCALE GENOMIC DNA]</scope>
    <source>
        <strain evidence="8 9">CD09_2</strain>
    </source>
</reference>
<evidence type="ECO:0000256" key="3">
    <source>
        <dbReference type="ARBA" id="ARBA00022638"/>
    </source>
</evidence>
<evidence type="ECO:0000256" key="1">
    <source>
        <dbReference type="ARBA" id="ARBA00000632"/>
    </source>
</evidence>
<evidence type="ECO:0000256" key="2">
    <source>
        <dbReference type="ARBA" id="ARBA00022529"/>
    </source>
</evidence>
<name>A0A177JNV8_SPHYA</name>
<dbReference type="InterPro" id="IPR034690">
    <property type="entry name" value="Endolysin_T4_type"/>
</dbReference>
<proteinExistence type="inferred from homology"/>
<dbReference type="InterPro" id="IPR051018">
    <property type="entry name" value="Bacteriophage_GH24"/>
</dbReference>
<comment type="catalytic activity">
    <reaction evidence="1 7">
        <text>Hydrolysis of (1-&gt;4)-beta-linkages between N-acetylmuramic acid and N-acetyl-D-glucosamine residues in a peptidoglycan and between N-acetyl-D-glucosamine residues in chitodextrins.</text>
        <dbReference type="EC" id="3.2.1.17"/>
    </reaction>
</comment>
<sequence length="147" mass="15589">MTNSSRNGLGLIKQFEGCELSAYLCPAKVPTIGWGFTTWNGKKVQLGQKITQAEADAVLLKEYDGYEAKVRALVKVPVSANQLGALVSFAFNVGVGALRSSTLLKLLNSGNYAGAAGQFARWNKAGGKVLKGLVTRRAAEAALFVKP</sequence>
<accession>A0A177JNV8</accession>
<comment type="similarity">
    <text evidence="7">Belongs to the glycosyl hydrolase 24 family.</text>
</comment>